<evidence type="ECO:0000256" key="1">
    <source>
        <dbReference type="ARBA" id="ARBA00005854"/>
    </source>
</evidence>
<evidence type="ECO:0000256" key="2">
    <source>
        <dbReference type="ARBA" id="ARBA00023002"/>
    </source>
</evidence>
<dbReference type="CDD" id="cd12169">
    <property type="entry name" value="PGDH_like_1"/>
    <property type="match status" value="1"/>
</dbReference>
<dbReference type="Proteomes" id="UP000219546">
    <property type="component" value="Unassembled WGS sequence"/>
</dbReference>
<dbReference type="PROSITE" id="PS00671">
    <property type="entry name" value="D_2_HYDROXYACID_DH_3"/>
    <property type="match status" value="1"/>
</dbReference>
<dbReference type="InterPro" id="IPR006140">
    <property type="entry name" value="D-isomer_DH_NAD-bd"/>
</dbReference>
<dbReference type="RefSeq" id="WP_179714391.1">
    <property type="nucleotide sequence ID" value="NZ_JBEPMQ010000017.1"/>
</dbReference>
<dbReference type="Gene3D" id="3.40.50.720">
    <property type="entry name" value="NAD(P)-binding Rossmann-like Domain"/>
    <property type="match status" value="2"/>
</dbReference>
<evidence type="ECO:0000313" key="7">
    <source>
        <dbReference type="EMBL" id="SNX75525.1"/>
    </source>
</evidence>
<evidence type="ECO:0000256" key="4">
    <source>
        <dbReference type="RuleBase" id="RU003719"/>
    </source>
</evidence>
<dbReference type="AlphaFoldDB" id="A0A285D7A2"/>
<feature type="domain" description="D-isomer specific 2-hydroxyacid dehydrogenase catalytic" evidence="5">
    <location>
        <begin position="18"/>
        <end position="311"/>
    </location>
</feature>
<dbReference type="Pfam" id="PF02826">
    <property type="entry name" value="2-Hacid_dh_C"/>
    <property type="match status" value="1"/>
</dbReference>
<dbReference type="GO" id="GO:0016616">
    <property type="term" value="F:oxidoreductase activity, acting on the CH-OH group of donors, NAD or NADP as acceptor"/>
    <property type="evidence" value="ECO:0007669"/>
    <property type="project" value="InterPro"/>
</dbReference>
<dbReference type="InterPro" id="IPR036291">
    <property type="entry name" value="NAD(P)-bd_dom_sf"/>
</dbReference>
<dbReference type="PANTHER" id="PTHR42789">
    <property type="entry name" value="D-ISOMER SPECIFIC 2-HYDROXYACID DEHYDROGENASE FAMILY PROTEIN (AFU_ORTHOLOGUE AFUA_6G10090)"/>
    <property type="match status" value="1"/>
</dbReference>
<dbReference type="SUPFAM" id="SSF52283">
    <property type="entry name" value="Formate/glycerate dehydrogenase catalytic domain-like"/>
    <property type="match status" value="1"/>
</dbReference>
<keyword evidence="2 4" id="KW-0560">Oxidoreductase</keyword>
<proteinExistence type="inferred from homology"/>
<dbReference type="InterPro" id="IPR029753">
    <property type="entry name" value="D-isomer_DH_CS"/>
</dbReference>
<dbReference type="InterPro" id="IPR050857">
    <property type="entry name" value="D-2-hydroxyacid_DH"/>
</dbReference>
<evidence type="ECO:0000259" key="6">
    <source>
        <dbReference type="Pfam" id="PF02826"/>
    </source>
</evidence>
<keyword evidence="3" id="KW-0520">NAD</keyword>
<dbReference type="Pfam" id="PF00389">
    <property type="entry name" value="2-Hacid_dh"/>
    <property type="match status" value="1"/>
</dbReference>
<feature type="domain" description="D-isomer specific 2-hydroxyacid dehydrogenase NAD-binding" evidence="6">
    <location>
        <begin position="112"/>
        <end position="285"/>
    </location>
</feature>
<reference evidence="7 8" key="1">
    <citation type="submission" date="2017-08" db="EMBL/GenBank/DDBJ databases">
        <authorList>
            <person name="de Groot N.N."/>
        </authorList>
    </citation>
    <scope>NUCLEOTIDE SEQUENCE [LARGE SCALE GENOMIC DNA]</scope>
    <source>
        <strain evidence="7 8">JC228</strain>
    </source>
</reference>
<dbReference type="FunFam" id="3.40.50.720:FF:000203">
    <property type="entry name" value="D-3-phosphoglycerate dehydrogenase (SerA)"/>
    <property type="match status" value="1"/>
</dbReference>
<dbReference type="GO" id="GO:0051287">
    <property type="term" value="F:NAD binding"/>
    <property type="evidence" value="ECO:0007669"/>
    <property type="project" value="InterPro"/>
</dbReference>
<keyword evidence="8" id="KW-1185">Reference proteome</keyword>
<dbReference type="SUPFAM" id="SSF51735">
    <property type="entry name" value="NAD(P)-binding Rossmann-fold domains"/>
    <property type="match status" value="1"/>
</dbReference>
<dbReference type="EMBL" id="OAOP01000013">
    <property type="protein sequence ID" value="SNX75525.1"/>
    <property type="molecule type" value="Genomic_DNA"/>
</dbReference>
<evidence type="ECO:0000313" key="8">
    <source>
        <dbReference type="Proteomes" id="UP000219546"/>
    </source>
</evidence>
<dbReference type="InterPro" id="IPR006139">
    <property type="entry name" value="D-isomer_2_OHA_DH_cat_dom"/>
</dbReference>
<name>A0A285D7A2_9BACI</name>
<accession>A0A285D7A2</accession>
<sequence length="317" mass="35498">MKTVILDDWNRVYENHPRLERLKALGEVVLYHDRARSEEELIDRLKDADIVIPIRERSKFTRKVIESLPKLKLIAQTGTGIAHIDTDAAKQRNLPIAVTPGGSTDSVAELTFALMLACVKRIPYGQERMKQGDWPPLIGGELKGKKLGIIGLGKIGSEVARRAKAFKMEVSSWGPTLTPERAAEQDIQYMSLEDLLKETDVISLHVRLVPQTTHLLTKEHFKLMKKTSILINTSRGKVVNEADLIWALENGEIGGAGLDVFEKEPIAPDNPFLTLENVVLTPHIGWVSAEVFDRFLTLCVENILQFSEGNPKNLKQL</sequence>
<organism evidence="7 8">
    <name type="scientific">Bacillus oleivorans</name>
    <dbReference type="NCBI Taxonomy" id="1448271"/>
    <lineage>
        <taxon>Bacteria</taxon>
        <taxon>Bacillati</taxon>
        <taxon>Bacillota</taxon>
        <taxon>Bacilli</taxon>
        <taxon>Bacillales</taxon>
        <taxon>Bacillaceae</taxon>
        <taxon>Bacillus</taxon>
    </lineage>
</organism>
<dbReference type="PANTHER" id="PTHR42789:SF1">
    <property type="entry name" value="D-ISOMER SPECIFIC 2-HYDROXYACID DEHYDROGENASE FAMILY PROTEIN (AFU_ORTHOLOGUE AFUA_6G10090)"/>
    <property type="match status" value="1"/>
</dbReference>
<comment type="similarity">
    <text evidence="1 4">Belongs to the D-isomer specific 2-hydroxyacid dehydrogenase family.</text>
</comment>
<evidence type="ECO:0000256" key="3">
    <source>
        <dbReference type="ARBA" id="ARBA00023027"/>
    </source>
</evidence>
<gene>
    <name evidence="7" type="ORF">SAMN05877753_11325</name>
</gene>
<evidence type="ECO:0000259" key="5">
    <source>
        <dbReference type="Pfam" id="PF00389"/>
    </source>
</evidence>
<protein>
    <submittedName>
        <fullName evidence="7">D-3-phosphoglycerate dehydrogenase</fullName>
    </submittedName>
</protein>